<feature type="domain" description="RNase III" evidence="3">
    <location>
        <begin position="944"/>
        <end position="999"/>
    </location>
</feature>
<feature type="domain" description="RNase III" evidence="3">
    <location>
        <begin position="397"/>
        <end position="549"/>
    </location>
</feature>
<organism evidence="4 5">
    <name type="scientific">Ostreobium quekettii</name>
    <dbReference type="NCBI Taxonomy" id="121088"/>
    <lineage>
        <taxon>Eukaryota</taxon>
        <taxon>Viridiplantae</taxon>
        <taxon>Chlorophyta</taxon>
        <taxon>core chlorophytes</taxon>
        <taxon>Ulvophyceae</taxon>
        <taxon>TCBD clade</taxon>
        <taxon>Bryopsidales</taxon>
        <taxon>Ostreobineae</taxon>
        <taxon>Ostreobiaceae</taxon>
        <taxon>Ostreobium</taxon>
    </lineage>
</organism>
<dbReference type="CDD" id="cd00593">
    <property type="entry name" value="RIBOc"/>
    <property type="match status" value="2"/>
</dbReference>
<evidence type="ECO:0000259" key="3">
    <source>
        <dbReference type="PROSITE" id="PS50142"/>
    </source>
</evidence>
<evidence type="ECO:0000256" key="1">
    <source>
        <dbReference type="ARBA" id="ARBA00022801"/>
    </source>
</evidence>
<dbReference type="Proteomes" id="UP000708148">
    <property type="component" value="Unassembled WGS sequence"/>
</dbReference>
<accession>A0A8S1IWJ5</accession>
<dbReference type="PANTHER" id="PTHR14950:SF37">
    <property type="entry name" value="ENDORIBONUCLEASE DICER"/>
    <property type="match status" value="1"/>
</dbReference>
<keyword evidence="5" id="KW-1185">Reference proteome</keyword>
<dbReference type="EMBL" id="CAJHUC010000817">
    <property type="protein sequence ID" value="CAD7698378.1"/>
    <property type="molecule type" value="Genomic_DNA"/>
</dbReference>
<feature type="compositionally biased region" description="Basic and acidic residues" evidence="2">
    <location>
        <begin position="287"/>
        <end position="296"/>
    </location>
</feature>
<dbReference type="SUPFAM" id="SSF69065">
    <property type="entry name" value="RNase III domain-like"/>
    <property type="match status" value="3"/>
</dbReference>
<evidence type="ECO:0000313" key="5">
    <source>
        <dbReference type="Proteomes" id="UP000708148"/>
    </source>
</evidence>
<gene>
    <name evidence="4" type="ORF">OSTQU699_LOCUS3739</name>
</gene>
<dbReference type="PROSITE" id="PS50142">
    <property type="entry name" value="RNASE_3_2"/>
    <property type="match status" value="4"/>
</dbReference>
<proteinExistence type="predicted"/>
<evidence type="ECO:0000256" key="2">
    <source>
        <dbReference type="SAM" id="MobiDB-lite"/>
    </source>
</evidence>
<evidence type="ECO:0000313" key="4">
    <source>
        <dbReference type="EMBL" id="CAD7698378.1"/>
    </source>
</evidence>
<keyword evidence="1" id="KW-0378">Hydrolase</keyword>
<feature type="region of interest" description="Disordered" evidence="2">
    <location>
        <begin position="280"/>
        <end position="308"/>
    </location>
</feature>
<protein>
    <recommendedName>
        <fullName evidence="3">RNase III domain-containing protein</fullName>
    </recommendedName>
</protein>
<dbReference type="Pfam" id="PF00636">
    <property type="entry name" value="Ribonuclease_3"/>
    <property type="match status" value="1"/>
</dbReference>
<dbReference type="Gene3D" id="1.10.1520.10">
    <property type="entry name" value="Ribonuclease III domain"/>
    <property type="match status" value="3"/>
</dbReference>
<dbReference type="GO" id="GO:0004525">
    <property type="term" value="F:ribonuclease III activity"/>
    <property type="evidence" value="ECO:0007669"/>
    <property type="project" value="InterPro"/>
</dbReference>
<dbReference type="InterPro" id="IPR036389">
    <property type="entry name" value="RNase_III_sf"/>
</dbReference>
<feature type="domain" description="RNase III" evidence="3">
    <location>
        <begin position="149"/>
        <end position="199"/>
    </location>
</feature>
<reference evidence="4" key="1">
    <citation type="submission" date="2020-12" db="EMBL/GenBank/DDBJ databases">
        <authorList>
            <person name="Iha C."/>
        </authorList>
    </citation>
    <scope>NUCLEOTIDE SEQUENCE</scope>
</reference>
<name>A0A8S1IWJ5_9CHLO</name>
<feature type="domain" description="RNase III" evidence="3">
    <location>
        <begin position="1148"/>
        <end position="1292"/>
    </location>
</feature>
<dbReference type="SMART" id="SM00535">
    <property type="entry name" value="RIBOc"/>
    <property type="match status" value="2"/>
</dbReference>
<comment type="caution">
    <text evidence="4">The sequence shown here is derived from an EMBL/GenBank/DDBJ whole genome shotgun (WGS) entry which is preliminary data.</text>
</comment>
<dbReference type="PANTHER" id="PTHR14950">
    <property type="entry name" value="DICER-RELATED"/>
    <property type="match status" value="1"/>
</dbReference>
<dbReference type="InterPro" id="IPR000999">
    <property type="entry name" value="RNase_III_dom"/>
</dbReference>
<dbReference type="GO" id="GO:0006396">
    <property type="term" value="P:RNA processing"/>
    <property type="evidence" value="ECO:0007669"/>
    <property type="project" value="InterPro"/>
</dbReference>
<dbReference type="OrthoDB" id="416741at2759"/>
<dbReference type="Gene3D" id="2.170.260.10">
    <property type="entry name" value="paz domain"/>
    <property type="match status" value="1"/>
</dbReference>
<sequence length="1319" mass="145845">MVNGRKFNDGFESKGAQEMVDEAVKTIVVEVAGVDKVFEIVAACPNLSPQSPLDTPYYALASFNPGSLNEYYKVVADISIQNKEQPLLLARPINLCPENLDRALSNSHVISGSYIIPELCRPLPFPAHWLKRSLALQGIMPAVFCGVRVELLRRRLGIPSHIPSWALTQAVQQPSSLSRAAIPDITKRLEYVGDTALKYAYYLHEFVTDLERACTGLQSKFQNITRRQDFIDAAVRNNFLDLLMVKQKDSRQLSTENAWQISSADAPSFLRKSDSNGVGNGAEELDESARSDELESHSSTAEDSLAPLEGNVQDGLKMTEHDLRAVVRYIRAILGICYNYSGTSLVMAMCKKLWMWKFQDEVLGYIQSDGDVNSKNPRYHWEPESMPGPRGGRSTKLHQLSDAIGYQFKRPWRLKTALTHPSCTHSYVARAEKFTLNYKAFEILGAVALDLILAEHLFITAPELSQAEVNKILNPKLKNEIFGRCAAMAQLDMLMMHRVEFLNQEMHASRRELRSFEKQNGHTMLGFEVRKVWTELFRSLAGAVLVDSGFSLEEVRRVVLPPLNRFLPSLISKDAIPEEETNHFYRFIPTAIEAGAFEDPSCPLQRHEFYATAMTMTPAVNAEAPGPEASTAQTAPQGGKLPTCFVILTKRAIPNLAQAELFVPDSSRRMIVAFEPAVVGTVVLTDSQADMAERFQSKFFKSMFIPETYKAHRVRPFEKRYLLLPAVVAKGWPGEAGGEGTGWLLAWDLIQRVMKDEVPDSWNLFLEALCNVNVDVGALKVLARSVLESWGGCELWAEEVVHWDGVEDVEQSGCEALNDPEVCRAFRGLVMQNGKRLIQGRNLEVKGHTVEVSPAVAGTATVSLHTMEPAGSMDMVPGERYMELTGSSMNRMAVNLLRPVSLLAEKASTLPLRNCRLKPYTKGWLDLGQFLPSALHRFEGMLLAEDFRTQFDISPKVPTTALMGALTSKHACEPFDYDRLEYLGASVLKYMASHMLFKKGISVGEMSTIRFDIITRGAVLADECIHDVAGHIMNAKFLPATKRPLWHPPGVEPYILLGPGANEPTASSSGEDMPVGSAWRRSSRQLVSGQQEVNVGSANAVAKAVAAACFDYDSIEAAGSFFAAARVFPVQDWSAPVPEGRRFEQPKYEALEGVLGYRFNDMQTLGLAFTHSSMHMGADYEGLEFLGDAALELIVTQHLLKEHPSLSLGDIQVIRNRLLSNESWARLALTPPLQLHRLLIHNAGGLSGELEATARRLEAAAGVPPGLLEFSPQKVCSDMFESLAGAVLVDSGFSVEAMRRVFLPLMRGLLAAAVGGKGE</sequence>